<dbReference type="GO" id="GO:0007186">
    <property type="term" value="P:G protein-coupled receptor signaling pathway"/>
    <property type="evidence" value="ECO:0007669"/>
    <property type="project" value="TreeGrafter"/>
</dbReference>
<dbReference type="InterPro" id="IPR036305">
    <property type="entry name" value="RGS_sf"/>
</dbReference>
<dbReference type="FunFam" id="2.30.29.30:FF:000072">
    <property type="entry name" value="Rho guanine nucleotide exchange factor 1"/>
    <property type="match status" value="1"/>
</dbReference>
<dbReference type="Gene3D" id="1.10.167.10">
    <property type="entry name" value="Regulator of G-protein Signalling 4, domain 2"/>
    <property type="match status" value="1"/>
</dbReference>
<dbReference type="InterPro" id="IPR041020">
    <property type="entry name" value="PH_16"/>
</dbReference>
<comment type="subcellular location">
    <subcellularLocation>
        <location evidence="2">Cytoplasm</location>
    </subcellularLocation>
    <subcellularLocation>
        <location evidence="1">Membrane</location>
    </subcellularLocation>
</comment>
<evidence type="ECO:0000256" key="5">
    <source>
        <dbReference type="ARBA" id="ARBA00022553"/>
    </source>
</evidence>
<organism evidence="11 12">
    <name type="scientific">Notechis scutatus</name>
    <name type="common">mainland tiger snake</name>
    <dbReference type="NCBI Taxonomy" id="8663"/>
    <lineage>
        <taxon>Eukaryota</taxon>
        <taxon>Metazoa</taxon>
        <taxon>Chordata</taxon>
        <taxon>Craniata</taxon>
        <taxon>Vertebrata</taxon>
        <taxon>Euteleostomi</taxon>
        <taxon>Lepidosauria</taxon>
        <taxon>Squamata</taxon>
        <taxon>Bifurcata</taxon>
        <taxon>Unidentata</taxon>
        <taxon>Episquamata</taxon>
        <taxon>Toxicofera</taxon>
        <taxon>Serpentes</taxon>
        <taxon>Colubroidea</taxon>
        <taxon>Elapidae</taxon>
        <taxon>Hydrophiinae</taxon>
        <taxon>Notechis</taxon>
    </lineage>
</organism>
<evidence type="ECO:0000256" key="6">
    <source>
        <dbReference type="ARBA" id="ARBA00022658"/>
    </source>
</evidence>
<evidence type="ECO:0000256" key="3">
    <source>
        <dbReference type="ARBA" id="ARBA00022468"/>
    </source>
</evidence>
<dbReference type="InterPro" id="IPR035899">
    <property type="entry name" value="DBL_dom_sf"/>
</dbReference>
<dbReference type="SUPFAM" id="SSF48065">
    <property type="entry name" value="DBL homology domain (DH-domain)"/>
    <property type="match status" value="1"/>
</dbReference>
<evidence type="ECO:0000256" key="8">
    <source>
        <dbReference type="ARBA" id="ARBA00023136"/>
    </source>
</evidence>
<dbReference type="SUPFAM" id="SSF50729">
    <property type="entry name" value="PH domain-like"/>
    <property type="match status" value="1"/>
</dbReference>
<sequence>MELEEGYNGSSALGAQGGAAMSIIGAEDEDFENDIEPFQHPDTQTSLFQNLEILMKHPAYLMVFIQHVVLQFDSSPVLCYLHVDLILNRLGPKEAKKQFVDFCHAFLDKTGLLRVPVPNAVQFELDRNRPDLIPEDQLKKYLQDIQSFQEVEISQQLEDFREKRKMGMTPGEKELFELEGYRTKDKGIREAKEKQLAEQLMVKLEEMHLTISADEEKSSAIYTAIVTYMKHLGVKTKTADNKKSKANFFRKKISKKPDEALKPKKGFSILDPARWNRGDSHYSDYRQPKPEGEAAEKTPALDKKAKLTEGTSGRSKGIPSMQDPSGVSVTVHPPPGESNDAEQGLDSPALADSGDSPVAEQALAGEQLSLDESAENERLPGKLGRSESLRVYERKRSQRGSAKGKQPRSRSDVDIEAAARANELEEKPTLEQARKKQGSRNLEPGGAGGGEPPPSFLLPQSEEFEPRVSELELDPPNWRELVPPDTLLRLKKSEVKRQEVINELFITEHAHLRMLRVLLEVFYQPLLTEGFFTESELVNIFPSLEDLIDEHKVFLENMKRLREENNLIVSEIGSTLLARFNGSEGNWFQKISSRFCSRQSFALEQLKAKQKKETRFNQFIQEAESKPRCRRLQLKDIIPIEMQRLTKYPLLLHSIAKCTEEAEERQKVEKAAECCRQILNHVNQEVRVMENLLKLKDYQRRLDLSNLKQSTDPLLSEFRNTDITKRNLVYEGPLTWRVTKDKSVDVHVLLLDDILVLLQKQEERLVLKCHSRTITPTPDGKQMLSPIIKLNSAMTREVATDIKAFYVIFSWENGAQIYELVAQTVSERKNWCNIISDTAGSLKLPASNAKPRLSVTNRISPHSPSYYSETLLGGAENGGPLKEALQSEEQEKDGMLEGGEFEERNPVGGAKMDKVVEAFMTDLQTFCRSPPSGQASLASSAQDRVLALKRLLQIPDEGEALFPVEPTDLSPENGGPQEGEEEWNGTFRVEGDNSRRLPAFISTAGSLNGPPDPEWSSEHLDKESPRFSIVLSLQQSDGVKHHLKLLEDAIQGLKDIETEYWRLQQLMGKLTSSQQSGST</sequence>
<dbReference type="GO" id="GO:0005085">
    <property type="term" value="F:guanyl-nucleotide exchange factor activity"/>
    <property type="evidence" value="ECO:0007669"/>
    <property type="project" value="UniProtKB-KW"/>
</dbReference>
<dbReference type="CDD" id="cd14679">
    <property type="entry name" value="PH_p115RhoGEF"/>
    <property type="match status" value="1"/>
</dbReference>
<dbReference type="KEGG" id="nss:113421164"/>
<feature type="region of interest" description="Disordered" evidence="9">
    <location>
        <begin position="887"/>
        <end position="906"/>
    </location>
</feature>
<protein>
    <submittedName>
        <fullName evidence="12">Rho guanine nucleotide exchange factor 1 isoform X1</fullName>
    </submittedName>
</protein>
<dbReference type="FunFam" id="1.20.900.10:FF:000006">
    <property type="entry name" value="Rho guanine nucleotide exchange factor (GEF) 11"/>
    <property type="match status" value="1"/>
</dbReference>
<dbReference type="GO" id="GO:0016020">
    <property type="term" value="C:membrane"/>
    <property type="evidence" value="ECO:0007669"/>
    <property type="project" value="UniProtKB-SubCell"/>
</dbReference>
<dbReference type="SUPFAM" id="SSF48097">
    <property type="entry name" value="Regulator of G-protein signaling, RGS"/>
    <property type="match status" value="1"/>
</dbReference>
<accession>A0A6J1V938</accession>
<feature type="domain" description="DH" evidence="10">
    <location>
        <begin position="496"/>
        <end position="685"/>
    </location>
</feature>
<dbReference type="SMART" id="SM00325">
    <property type="entry name" value="RhoGEF"/>
    <property type="match status" value="1"/>
</dbReference>
<evidence type="ECO:0000256" key="1">
    <source>
        <dbReference type="ARBA" id="ARBA00004370"/>
    </source>
</evidence>
<keyword evidence="7" id="KW-0175">Coiled coil</keyword>
<dbReference type="CTD" id="9138"/>
<dbReference type="GO" id="GO:0005737">
    <property type="term" value="C:cytoplasm"/>
    <property type="evidence" value="ECO:0007669"/>
    <property type="project" value="UniProtKB-SubCell"/>
</dbReference>
<dbReference type="InterPro" id="IPR015212">
    <property type="entry name" value="RGS-like_dom"/>
</dbReference>
<evidence type="ECO:0000256" key="4">
    <source>
        <dbReference type="ARBA" id="ARBA00022490"/>
    </source>
</evidence>
<evidence type="ECO:0000256" key="2">
    <source>
        <dbReference type="ARBA" id="ARBA00004496"/>
    </source>
</evidence>
<proteinExistence type="predicted"/>
<gene>
    <name evidence="12" type="primary">ARHGEF1</name>
</gene>
<keyword evidence="11" id="KW-1185">Reference proteome</keyword>
<evidence type="ECO:0000313" key="12">
    <source>
        <dbReference type="RefSeq" id="XP_026537198.1"/>
    </source>
</evidence>
<dbReference type="RefSeq" id="XP_026537198.1">
    <property type="nucleotide sequence ID" value="XM_026681413.1"/>
</dbReference>
<dbReference type="PANTHER" id="PTHR45872">
    <property type="entry name" value="RHO GUANINE NUCLEOTIDE EXCHANGE FACTOR 2, ISOFORM D"/>
    <property type="match status" value="1"/>
</dbReference>
<dbReference type="Gene3D" id="1.20.900.10">
    <property type="entry name" value="Dbl homology (DH) domain"/>
    <property type="match status" value="1"/>
</dbReference>
<dbReference type="AlphaFoldDB" id="A0A6J1V938"/>
<keyword evidence="8" id="KW-0472">Membrane</keyword>
<dbReference type="Proteomes" id="UP000504612">
    <property type="component" value="Unplaced"/>
</dbReference>
<dbReference type="PANTHER" id="PTHR45872:SF4">
    <property type="entry name" value="RHO GUANINE NUCLEOTIDE EXCHANGE FACTOR 1"/>
    <property type="match status" value="1"/>
</dbReference>
<keyword evidence="3" id="KW-0343">GTPase activation</keyword>
<dbReference type="InterPro" id="IPR011993">
    <property type="entry name" value="PH-like_dom_sf"/>
</dbReference>
<reference evidence="12" key="1">
    <citation type="submission" date="2025-08" db="UniProtKB">
        <authorList>
            <consortium name="RefSeq"/>
        </authorList>
    </citation>
    <scope>IDENTIFICATION</scope>
</reference>
<feature type="region of interest" description="Disordered" evidence="9">
    <location>
        <begin position="278"/>
        <end position="459"/>
    </location>
</feature>
<dbReference type="Pfam" id="PF17838">
    <property type="entry name" value="PH_16"/>
    <property type="match status" value="1"/>
</dbReference>
<keyword evidence="6" id="KW-0344">Guanine-nucleotide releasing factor</keyword>
<keyword evidence="4" id="KW-0963">Cytoplasm</keyword>
<dbReference type="GO" id="GO:0001664">
    <property type="term" value="F:G protein-coupled receptor binding"/>
    <property type="evidence" value="ECO:0007669"/>
    <property type="project" value="TreeGrafter"/>
</dbReference>
<feature type="compositionally biased region" description="Basic and acidic residues" evidence="9">
    <location>
        <begin position="278"/>
        <end position="307"/>
    </location>
</feature>
<dbReference type="GeneID" id="113421164"/>
<evidence type="ECO:0000256" key="7">
    <source>
        <dbReference type="ARBA" id="ARBA00023054"/>
    </source>
</evidence>
<keyword evidence="5" id="KW-0597">Phosphoprotein</keyword>
<evidence type="ECO:0000256" key="9">
    <source>
        <dbReference type="SAM" id="MobiDB-lite"/>
    </source>
</evidence>
<dbReference type="InterPro" id="IPR044926">
    <property type="entry name" value="RGS_subdomain_2"/>
</dbReference>
<evidence type="ECO:0000313" key="11">
    <source>
        <dbReference type="Proteomes" id="UP000504612"/>
    </source>
</evidence>
<dbReference type="InterPro" id="IPR001849">
    <property type="entry name" value="PH_domain"/>
</dbReference>
<dbReference type="GO" id="GO:0005096">
    <property type="term" value="F:GTPase activator activity"/>
    <property type="evidence" value="ECO:0007669"/>
    <property type="project" value="UniProtKB-KW"/>
</dbReference>
<dbReference type="CDD" id="cd00160">
    <property type="entry name" value="RhoGEF"/>
    <property type="match status" value="1"/>
</dbReference>
<feature type="compositionally biased region" description="Basic and acidic residues" evidence="9">
    <location>
        <begin position="375"/>
        <end position="395"/>
    </location>
</feature>
<name>A0A6J1V938_9SAUR</name>
<dbReference type="Gene3D" id="2.30.29.30">
    <property type="entry name" value="Pleckstrin-homology domain (PH domain)/Phosphotyrosine-binding domain (PTB)"/>
    <property type="match status" value="1"/>
</dbReference>
<feature type="region of interest" description="Disordered" evidence="9">
    <location>
        <begin position="962"/>
        <end position="983"/>
    </location>
</feature>
<dbReference type="PROSITE" id="PS50010">
    <property type="entry name" value="DH_2"/>
    <property type="match status" value="1"/>
</dbReference>
<feature type="compositionally biased region" description="Basic and acidic residues" evidence="9">
    <location>
        <begin position="422"/>
        <end position="434"/>
    </location>
</feature>
<dbReference type="Pfam" id="PF09128">
    <property type="entry name" value="RGS-like"/>
    <property type="match status" value="1"/>
</dbReference>
<dbReference type="SMART" id="SM00233">
    <property type="entry name" value="PH"/>
    <property type="match status" value="1"/>
</dbReference>
<dbReference type="Pfam" id="PF00621">
    <property type="entry name" value="RhoGEF"/>
    <property type="match status" value="1"/>
</dbReference>
<evidence type="ECO:0000259" key="10">
    <source>
        <dbReference type="PROSITE" id="PS50010"/>
    </source>
</evidence>
<dbReference type="InterPro" id="IPR000219">
    <property type="entry name" value="DH_dom"/>
</dbReference>